<dbReference type="NCBIfam" id="TIGR00482">
    <property type="entry name" value="nicotinate (nicotinamide) nucleotide adenylyltransferase"/>
    <property type="match status" value="1"/>
</dbReference>
<dbReference type="SUPFAM" id="SSF109604">
    <property type="entry name" value="HD-domain/PDEase-like"/>
    <property type="match status" value="1"/>
</dbReference>
<name>A0A858U785_9MOLU</name>
<evidence type="ECO:0000256" key="4">
    <source>
        <dbReference type="ARBA" id="ARBA00022679"/>
    </source>
</evidence>
<dbReference type="Gene3D" id="3.40.50.620">
    <property type="entry name" value="HUPs"/>
    <property type="match status" value="1"/>
</dbReference>
<proteinExistence type="inferred from homology"/>
<dbReference type="PANTHER" id="PTHR39321">
    <property type="entry name" value="NICOTINATE-NUCLEOTIDE ADENYLYLTRANSFERASE-RELATED"/>
    <property type="match status" value="1"/>
</dbReference>
<dbReference type="NCBIfam" id="TIGR00125">
    <property type="entry name" value="cyt_tran_rel"/>
    <property type="match status" value="1"/>
</dbReference>
<dbReference type="CDD" id="cd02165">
    <property type="entry name" value="NMNAT"/>
    <property type="match status" value="1"/>
</dbReference>
<dbReference type="SUPFAM" id="SSF52374">
    <property type="entry name" value="Nucleotidylyl transferase"/>
    <property type="match status" value="1"/>
</dbReference>
<dbReference type="GO" id="GO:0009435">
    <property type="term" value="P:NAD+ biosynthetic process"/>
    <property type="evidence" value="ECO:0007669"/>
    <property type="project" value="UniProtKB-UniRule"/>
</dbReference>
<protein>
    <recommendedName>
        <fullName evidence="10">Probable nicotinate-nucleotide adenylyltransferase</fullName>
        <ecNumber evidence="10">2.7.7.18</ecNumber>
    </recommendedName>
    <alternativeName>
        <fullName evidence="10">Deamido-NAD(+) diphosphorylase</fullName>
    </alternativeName>
    <alternativeName>
        <fullName evidence="10">Deamido-NAD(+) pyrophosphorylase</fullName>
    </alternativeName>
    <alternativeName>
        <fullName evidence="10">Nicotinate mononucleotide adenylyltransferase</fullName>
        <shortName evidence="10">NaMN adenylyltransferase</shortName>
    </alternativeName>
</protein>
<dbReference type="Pfam" id="PF01966">
    <property type="entry name" value="HD"/>
    <property type="match status" value="1"/>
</dbReference>
<keyword evidence="13" id="KW-1185">Reference proteome</keyword>
<gene>
    <name evidence="10" type="primary">nadD</name>
    <name evidence="12" type="ORF">HGG64_02640</name>
</gene>
<comment type="similarity">
    <text evidence="10">Belongs to the NadD family.</text>
</comment>
<evidence type="ECO:0000256" key="10">
    <source>
        <dbReference type="HAMAP-Rule" id="MF_00244"/>
    </source>
</evidence>
<evidence type="ECO:0000256" key="5">
    <source>
        <dbReference type="ARBA" id="ARBA00022695"/>
    </source>
</evidence>
<evidence type="ECO:0000256" key="9">
    <source>
        <dbReference type="ARBA" id="ARBA00048721"/>
    </source>
</evidence>
<dbReference type="GO" id="GO:0005524">
    <property type="term" value="F:ATP binding"/>
    <property type="evidence" value="ECO:0007669"/>
    <property type="project" value="UniProtKB-KW"/>
</dbReference>
<dbReference type="HAMAP" id="MF_00244">
    <property type="entry name" value="NaMN_adenylyltr"/>
    <property type="match status" value="1"/>
</dbReference>
<dbReference type="InterPro" id="IPR014729">
    <property type="entry name" value="Rossmann-like_a/b/a_fold"/>
</dbReference>
<evidence type="ECO:0000313" key="13">
    <source>
        <dbReference type="Proteomes" id="UP000501728"/>
    </source>
</evidence>
<keyword evidence="4 10" id="KW-0808">Transferase</keyword>
<evidence type="ECO:0000256" key="1">
    <source>
        <dbReference type="ARBA" id="ARBA00002324"/>
    </source>
</evidence>
<keyword evidence="6 10" id="KW-0547">Nucleotide-binding</keyword>
<dbReference type="Pfam" id="PF01467">
    <property type="entry name" value="CTP_transf_like"/>
    <property type="match status" value="1"/>
</dbReference>
<evidence type="ECO:0000313" key="12">
    <source>
        <dbReference type="EMBL" id="QJG66586.1"/>
    </source>
</evidence>
<dbReference type="SMART" id="SM00471">
    <property type="entry name" value="HDc"/>
    <property type="match status" value="1"/>
</dbReference>
<evidence type="ECO:0000256" key="6">
    <source>
        <dbReference type="ARBA" id="ARBA00022741"/>
    </source>
</evidence>
<accession>A0A858U785</accession>
<dbReference type="AlphaFoldDB" id="A0A858U785"/>
<organism evidence="12 13">
    <name type="scientific">Mycoplasma phocoeninasale</name>
    <dbReference type="NCBI Taxonomy" id="2726117"/>
    <lineage>
        <taxon>Bacteria</taxon>
        <taxon>Bacillati</taxon>
        <taxon>Mycoplasmatota</taxon>
        <taxon>Mollicutes</taxon>
        <taxon>Mycoplasmataceae</taxon>
        <taxon>Mycoplasma</taxon>
    </lineage>
</organism>
<evidence type="ECO:0000256" key="7">
    <source>
        <dbReference type="ARBA" id="ARBA00022840"/>
    </source>
</evidence>
<evidence type="ECO:0000256" key="3">
    <source>
        <dbReference type="ARBA" id="ARBA00022642"/>
    </source>
</evidence>
<comment type="function">
    <text evidence="1 10">Catalyzes the reversible adenylation of nicotinate mononucleotide (NaMN) to nicotinic acid adenine dinucleotide (NaAD).</text>
</comment>
<feature type="domain" description="HD/PDEase" evidence="11">
    <location>
        <begin position="190"/>
        <end position="315"/>
    </location>
</feature>
<keyword evidence="5 10" id="KW-0548">Nucleotidyltransferase</keyword>
<dbReference type="EMBL" id="CP051480">
    <property type="protein sequence ID" value="QJG66586.1"/>
    <property type="molecule type" value="Genomic_DNA"/>
</dbReference>
<evidence type="ECO:0000256" key="8">
    <source>
        <dbReference type="ARBA" id="ARBA00023027"/>
    </source>
</evidence>
<evidence type="ECO:0000259" key="11">
    <source>
        <dbReference type="SMART" id="SM00471"/>
    </source>
</evidence>
<comment type="catalytic activity">
    <reaction evidence="9 10">
        <text>nicotinate beta-D-ribonucleotide + ATP + H(+) = deamido-NAD(+) + diphosphate</text>
        <dbReference type="Rhea" id="RHEA:22860"/>
        <dbReference type="ChEBI" id="CHEBI:15378"/>
        <dbReference type="ChEBI" id="CHEBI:30616"/>
        <dbReference type="ChEBI" id="CHEBI:33019"/>
        <dbReference type="ChEBI" id="CHEBI:57502"/>
        <dbReference type="ChEBI" id="CHEBI:58437"/>
        <dbReference type="EC" id="2.7.7.18"/>
    </reaction>
</comment>
<dbReference type="UniPathway" id="UPA00253">
    <property type="reaction ID" value="UER00332"/>
</dbReference>
<dbReference type="EC" id="2.7.7.18" evidence="10"/>
<evidence type="ECO:0000256" key="2">
    <source>
        <dbReference type="ARBA" id="ARBA00005019"/>
    </source>
</evidence>
<dbReference type="Gene3D" id="1.10.3210.10">
    <property type="entry name" value="Hypothetical protein af1432"/>
    <property type="match status" value="1"/>
</dbReference>
<reference evidence="12 13" key="1">
    <citation type="submission" date="2020-04" db="EMBL/GenBank/DDBJ databases">
        <title>Novel Mycoplasma species detected in Phocoena phocoena (harbor porpoise) from the USA.</title>
        <authorList>
            <person name="Volokhov D.V."/>
        </authorList>
    </citation>
    <scope>NUCLEOTIDE SEQUENCE [LARGE SCALE GENOMIC DNA]</scope>
    <source>
        <strain evidence="12 13">C264-NAS</strain>
    </source>
</reference>
<dbReference type="RefSeq" id="WP_169580410.1">
    <property type="nucleotide sequence ID" value="NZ_CP051480.1"/>
</dbReference>
<keyword evidence="8 10" id="KW-0520">NAD</keyword>
<dbReference type="InterPro" id="IPR003607">
    <property type="entry name" value="HD/PDEase_dom"/>
</dbReference>
<dbReference type="InterPro" id="IPR004821">
    <property type="entry name" value="Cyt_trans-like"/>
</dbReference>
<dbReference type="NCBIfam" id="NF005519">
    <property type="entry name" value="PRK07152.1"/>
    <property type="match status" value="1"/>
</dbReference>
<keyword evidence="3 10" id="KW-0662">Pyridine nucleotide biosynthesis</keyword>
<sequence>MKIAIFGGSFNPIHKGHILVAEDAIRLLNLDKLYFVPNNKNPFKKARYYADNYHRINMLKMVIKDKMEISEFETNRGGNSYTIDTVKYFVQKFPNDEIYLLIGSDNVNKLNKWKDIEKISKLVKICIFNRNTTYSKINIKKFNCMKLNNEFYDFSSTAYRKGNLWQVEEVVQKYIGKNFLYFDEIAKNNLSIERYKHLKFTAEFAAALAKENNYPIRLAYQAGYMHDITKEWDAEASWSFLAKYNFSEDNLPHYKIHQTTAYYWLRDYYKYTNEEVLNAIKIHTSLATDLTLLDKILFVADKICLGRKWAGVQKLRNLAFIDFNEGFKAVVKANYQWNQEKNVEFSTEQLAINRKWS</sequence>
<dbReference type="InterPro" id="IPR006674">
    <property type="entry name" value="HD_domain"/>
</dbReference>
<dbReference type="GO" id="GO:0004515">
    <property type="term" value="F:nicotinate-nucleotide adenylyltransferase activity"/>
    <property type="evidence" value="ECO:0007669"/>
    <property type="project" value="UniProtKB-UniRule"/>
</dbReference>
<dbReference type="KEGG" id="mphn:HGG64_02640"/>
<comment type="pathway">
    <text evidence="2 10">Cofactor biosynthesis; NAD(+) biosynthesis; deamido-NAD(+) from nicotinate D-ribonucleotide: step 1/1.</text>
</comment>
<dbReference type="PANTHER" id="PTHR39321:SF3">
    <property type="entry name" value="PHOSPHOPANTETHEINE ADENYLYLTRANSFERASE"/>
    <property type="match status" value="1"/>
</dbReference>
<dbReference type="Proteomes" id="UP000501728">
    <property type="component" value="Chromosome"/>
</dbReference>
<keyword evidence="7 10" id="KW-0067">ATP-binding</keyword>
<dbReference type="InterPro" id="IPR005248">
    <property type="entry name" value="NadD/NMNAT"/>
</dbReference>